<dbReference type="InterPro" id="IPR003751">
    <property type="entry name" value="CsrA"/>
</dbReference>
<dbReference type="AlphaFoldDB" id="A0A517Z8X2"/>
<protein>
    <submittedName>
        <fullName evidence="1">Carbon storage regulator</fullName>
    </submittedName>
</protein>
<dbReference type="EMBL" id="CP036275">
    <property type="protein sequence ID" value="QDU38906.1"/>
    <property type="molecule type" value="Genomic_DNA"/>
</dbReference>
<keyword evidence="2" id="KW-1185">Reference proteome</keyword>
<dbReference type="Pfam" id="PF02599">
    <property type="entry name" value="CsrA"/>
    <property type="match status" value="1"/>
</dbReference>
<gene>
    <name evidence="1" type="ORF">Mal4_32380</name>
</gene>
<dbReference type="KEGG" id="mri:Mal4_32380"/>
<dbReference type="GO" id="GO:0006402">
    <property type="term" value="P:mRNA catabolic process"/>
    <property type="evidence" value="ECO:0007669"/>
    <property type="project" value="InterPro"/>
</dbReference>
<proteinExistence type="predicted"/>
<accession>A0A517Z8X2</accession>
<dbReference type="InterPro" id="IPR036107">
    <property type="entry name" value="CsrA_sf"/>
</dbReference>
<organism evidence="1 2">
    <name type="scientific">Maioricimonas rarisocia</name>
    <dbReference type="NCBI Taxonomy" id="2528026"/>
    <lineage>
        <taxon>Bacteria</taxon>
        <taxon>Pseudomonadati</taxon>
        <taxon>Planctomycetota</taxon>
        <taxon>Planctomycetia</taxon>
        <taxon>Planctomycetales</taxon>
        <taxon>Planctomycetaceae</taxon>
        <taxon>Maioricimonas</taxon>
    </lineage>
</organism>
<dbReference type="GO" id="GO:0006109">
    <property type="term" value="P:regulation of carbohydrate metabolic process"/>
    <property type="evidence" value="ECO:0007669"/>
    <property type="project" value="InterPro"/>
</dbReference>
<reference evidence="1 2" key="1">
    <citation type="submission" date="2019-02" db="EMBL/GenBank/DDBJ databases">
        <title>Deep-cultivation of Planctomycetes and their phenomic and genomic characterization uncovers novel biology.</title>
        <authorList>
            <person name="Wiegand S."/>
            <person name="Jogler M."/>
            <person name="Boedeker C."/>
            <person name="Pinto D."/>
            <person name="Vollmers J."/>
            <person name="Rivas-Marin E."/>
            <person name="Kohn T."/>
            <person name="Peeters S.H."/>
            <person name="Heuer A."/>
            <person name="Rast P."/>
            <person name="Oberbeckmann S."/>
            <person name="Bunk B."/>
            <person name="Jeske O."/>
            <person name="Meyerdierks A."/>
            <person name="Storesund J.E."/>
            <person name="Kallscheuer N."/>
            <person name="Luecker S."/>
            <person name="Lage O.M."/>
            <person name="Pohl T."/>
            <person name="Merkel B.J."/>
            <person name="Hornburger P."/>
            <person name="Mueller R.-W."/>
            <person name="Bruemmer F."/>
            <person name="Labrenz M."/>
            <person name="Spormann A.M."/>
            <person name="Op den Camp H."/>
            <person name="Overmann J."/>
            <person name="Amann R."/>
            <person name="Jetten M.S.M."/>
            <person name="Mascher T."/>
            <person name="Medema M.H."/>
            <person name="Devos D.P."/>
            <person name="Kaster A.-K."/>
            <person name="Ovreas L."/>
            <person name="Rohde M."/>
            <person name="Galperin M.Y."/>
            <person name="Jogler C."/>
        </authorList>
    </citation>
    <scope>NUCLEOTIDE SEQUENCE [LARGE SCALE GENOMIC DNA]</scope>
    <source>
        <strain evidence="1 2">Mal4</strain>
    </source>
</reference>
<name>A0A517Z8X2_9PLAN</name>
<dbReference type="Gene3D" id="2.60.40.4380">
    <property type="entry name" value="Translational regulator CsrA"/>
    <property type="match status" value="1"/>
</dbReference>
<evidence type="ECO:0000313" key="1">
    <source>
        <dbReference type="EMBL" id="QDU38906.1"/>
    </source>
</evidence>
<sequence length="67" mass="7202">MRDIDCGIDDTIAIGEVTITVLDIEGNEVRLGISSPEEGIDYREVVLQVGESCRPHAMDLAAAVCLN</sequence>
<dbReference type="RefSeq" id="WP_145370147.1">
    <property type="nucleotide sequence ID" value="NZ_CP036275.1"/>
</dbReference>
<evidence type="ECO:0000313" key="2">
    <source>
        <dbReference type="Proteomes" id="UP000320496"/>
    </source>
</evidence>
<dbReference type="SUPFAM" id="SSF117130">
    <property type="entry name" value="CsrA-like"/>
    <property type="match status" value="1"/>
</dbReference>
<dbReference type="Proteomes" id="UP000320496">
    <property type="component" value="Chromosome"/>
</dbReference>
<dbReference type="GO" id="GO:0003723">
    <property type="term" value="F:RNA binding"/>
    <property type="evidence" value="ECO:0007669"/>
    <property type="project" value="InterPro"/>
</dbReference>